<organism evidence="1 2">
    <name type="scientific">Halorhabdus tiamatea SARL4B</name>
    <dbReference type="NCBI Taxonomy" id="1033806"/>
    <lineage>
        <taxon>Archaea</taxon>
        <taxon>Methanobacteriati</taxon>
        <taxon>Methanobacteriota</taxon>
        <taxon>Stenosarchaea group</taxon>
        <taxon>Halobacteria</taxon>
        <taxon>Halobacteriales</taxon>
        <taxon>Haloarculaceae</taxon>
        <taxon>Halorhabdus</taxon>
    </lineage>
</organism>
<reference evidence="1 2" key="1">
    <citation type="journal article" date="2014" name="Environ. Microbiol.">
        <title>Halorhabdus tiamatea: proteogenomics and glycosidase activity measurements identify the first cultivated euryarchaeon from a deep-sea anoxic brine lake as potential polysaccharide degrader.</title>
        <authorList>
            <person name="Werner J."/>
            <person name="Ferrer M."/>
            <person name="Michel G."/>
            <person name="Mann A.J."/>
            <person name="Huang S."/>
            <person name="Juarez S."/>
            <person name="Ciordia S."/>
            <person name="Albar J.P."/>
            <person name="Alcaide M."/>
            <person name="La Cono V."/>
            <person name="Yakimov M.M."/>
            <person name="Antunes A."/>
            <person name="Taborda M."/>
            <person name="Da Costa M.S."/>
            <person name="Amann R.I."/>
            <person name="Gloeckner F.O."/>
            <person name="Golyshina O.V."/>
            <person name="Golyshin P.N."/>
            <person name="Teeling H."/>
        </authorList>
    </citation>
    <scope>NUCLEOTIDE SEQUENCE [LARGE SCALE GENOMIC DNA]</scope>
    <source>
        <strain evidence="2">SARL4B</strain>
    </source>
</reference>
<accession>F7PFS1</accession>
<dbReference type="KEGG" id="hti:HTIA_0120"/>
<name>F7PFS1_9EURY</name>
<gene>
    <name evidence="1" type="ORF">HTIA_0120</name>
</gene>
<keyword evidence="2" id="KW-1185">Reference proteome</keyword>
<sequence length="37" mass="4371">MSDDEHACKCGETFDTLDELKAHAEENHPDRYEEKFE</sequence>
<dbReference type="Proteomes" id="UP000015381">
    <property type="component" value="Chromosome I"/>
</dbReference>
<evidence type="ECO:0008006" key="3">
    <source>
        <dbReference type="Google" id="ProtNLM"/>
    </source>
</evidence>
<dbReference type="AlphaFoldDB" id="F7PFS1"/>
<proteinExistence type="predicted"/>
<evidence type="ECO:0000313" key="1">
    <source>
        <dbReference type="EMBL" id="CCQ32271.1"/>
    </source>
</evidence>
<dbReference type="EMBL" id="HF571520">
    <property type="protein sequence ID" value="CCQ32271.1"/>
    <property type="molecule type" value="Genomic_DNA"/>
</dbReference>
<evidence type="ECO:0000313" key="2">
    <source>
        <dbReference type="Proteomes" id="UP000015381"/>
    </source>
</evidence>
<protein>
    <recommendedName>
        <fullName evidence="3">C2H2-type domain-containing protein</fullName>
    </recommendedName>
</protein>
<dbReference type="HOGENOM" id="CLU_216167_0_0_2"/>